<comment type="caution">
    <text evidence="2">The sequence shown here is derived from an EMBL/GenBank/DDBJ whole genome shotgun (WGS) entry which is preliminary data.</text>
</comment>
<feature type="compositionally biased region" description="Polar residues" evidence="1">
    <location>
        <begin position="424"/>
        <end position="435"/>
    </location>
</feature>
<feature type="region of interest" description="Disordered" evidence="1">
    <location>
        <begin position="684"/>
        <end position="726"/>
    </location>
</feature>
<feature type="compositionally biased region" description="Acidic residues" evidence="1">
    <location>
        <begin position="260"/>
        <end position="271"/>
    </location>
</feature>
<feature type="region of interest" description="Disordered" evidence="1">
    <location>
        <begin position="306"/>
        <end position="384"/>
    </location>
</feature>
<dbReference type="Proteomes" id="UP001224775">
    <property type="component" value="Unassembled WGS sequence"/>
</dbReference>
<feature type="compositionally biased region" description="Low complexity" evidence="1">
    <location>
        <begin position="537"/>
        <end position="551"/>
    </location>
</feature>
<evidence type="ECO:0000256" key="1">
    <source>
        <dbReference type="SAM" id="MobiDB-lite"/>
    </source>
</evidence>
<accession>A0AAD8YLY5</accession>
<feature type="compositionally biased region" description="Polar residues" evidence="1">
    <location>
        <begin position="559"/>
        <end position="571"/>
    </location>
</feature>
<feature type="compositionally biased region" description="Low complexity" evidence="1">
    <location>
        <begin position="217"/>
        <end position="233"/>
    </location>
</feature>
<feature type="compositionally biased region" description="Basic and acidic residues" evidence="1">
    <location>
        <begin position="180"/>
        <end position="191"/>
    </location>
</feature>
<dbReference type="AlphaFoldDB" id="A0AAD8YLY5"/>
<reference evidence="2" key="1">
    <citation type="submission" date="2023-06" db="EMBL/GenBank/DDBJ databases">
        <title>Survivors Of The Sea: Transcriptome response of Skeletonema marinoi to long-term dormancy.</title>
        <authorList>
            <person name="Pinder M.I.M."/>
            <person name="Kourtchenko O."/>
            <person name="Robertson E.K."/>
            <person name="Larsson T."/>
            <person name="Maumus F."/>
            <person name="Osuna-Cruz C.M."/>
            <person name="Vancaester E."/>
            <person name="Stenow R."/>
            <person name="Vandepoele K."/>
            <person name="Ploug H."/>
            <person name="Bruchert V."/>
            <person name="Godhe A."/>
            <person name="Topel M."/>
        </authorList>
    </citation>
    <scope>NUCLEOTIDE SEQUENCE</scope>
    <source>
        <strain evidence="2">R05AC</strain>
    </source>
</reference>
<feature type="compositionally biased region" description="Polar residues" evidence="1">
    <location>
        <begin position="309"/>
        <end position="318"/>
    </location>
</feature>
<feature type="compositionally biased region" description="Basic and acidic residues" evidence="1">
    <location>
        <begin position="616"/>
        <end position="631"/>
    </location>
</feature>
<feature type="region of interest" description="Disordered" evidence="1">
    <location>
        <begin position="397"/>
        <end position="667"/>
    </location>
</feature>
<feature type="compositionally biased region" description="Basic and acidic residues" evidence="1">
    <location>
        <begin position="518"/>
        <end position="534"/>
    </location>
</feature>
<feature type="region of interest" description="Disordered" evidence="1">
    <location>
        <begin position="217"/>
        <end position="236"/>
    </location>
</feature>
<gene>
    <name evidence="2" type="ORF">QTG54_000351</name>
</gene>
<name>A0AAD8YLY5_9STRA</name>
<sequence length="726" mass="78569">MEEVYDDFQAALLKLEKRVKEGPGSLTAEEIDAFQGETDRIVDEMKLYLNNPEERKKEIASSYGTAASSVEIKAATVEAPKLTASAPAPATNPPPVPAATQPVAPVASNPAPATPAPATTESGYGITDTSEDEGPAFDGKGYGLAKGTANTYIIPGMEEMSAQEYRDKLQETISARQAKRREESLKSREGKIGNANSQSYLDGLSNKGENIISAVDVSLSSSSSSSVQKSQAVNEDLINERRVADEIILKTEEEGKNEEGSTEEAENDDTEKEVNVSLDKVEENQSGLKAVLTKMERSKAQKDFIRLSEWQTSASARSSKSDDVEAAEEKERYSLGQSSGYFIRNDDSRRQNPILGIDPSKKYTKVHDRTGSTTQRTASARAESVFDRNSVGAIRKSPLKSQAAAQSLATTEMDQIQRPIRGSKSPNYETVSCRTTVGDLRKNKPLSSAPTAQSLAKTEMDQIQRPIRGSKSPNYETVSGRTTVGDLRKKKPLSSAPSTVSLVESEVRLRPTPGTELPKYHKIEDRRSVGDIRKSASKPLPSSPSISSLIGSEKRQRPTPRTKSSTNSAADVNTFAGDLRKSSNKPLPASSARTSLARTERRARPVVSSDLPPHAQVRDRRSVGDFRDPATKKPLSSPTSLVENEARQRPAPSASPKDMGISDSRGVIFKTKPSDSLVNTVPSLIADEVRQRPVASTSSKEKDISDSRGVIFKSKPSDSLANTALL</sequence>
<feature type="compositionally biased region" description="Basic and acidic residues" evidence="1">
    <location>
        <begin position="319"/>
        <end position="333"/>
    </location>
</feature>
<feature type="region of interest" description="Disordered" evidence="1">
    <location>
        <begin position="164"/>
        <end position="204"/>
    </location>
</feature>
<protein>
    <submittedName>
        <fullName evidence="2">Uncharacterized protein</fullName>
    </submittedName>
</protein>
<feature type="compositionally biased region" description="Low complexity" evidence="1">
    <location>
        <begin position="98"/>
        <end position="120"/>
    </location>
</feature>
<feature type="region of interest" description="Disordered" evidence="1">
    <location>
        <begin position="84"/>
        <end position="141"/>
    </location>
</feature>
<evidence type="ECO:0000313" key="2">
    <source>
        <dbReference type="EMBL" id="KAK1748412.1"/>
    </source>
</evidence>
<feature type="compositionally biased region" description="Basic and acidic residues" evidence="1">
    <location>
        <begin position="243"/>
        <end position="259"/>
    </location>
</feature>
<evidence type="ECO:0000313" key="3">
    <source>
        <dbReference type="Proteomes" id="UP001224775"/>
    </source>
</evidence>
<keyword evidence="3" id="KW-1185">Reference proteome</keyword>
<feature type="compositionally biased region" description="Polar residues" evidence="1">
    <location>
        <begin position="471"/>
        <end position="482"/>
    </location>
</feature>
<feature type="compositionally biased region" description="Polar residues" evidence="1">
    <location>
        <begin position="717"/>
        <end position="726"/>
    </location>
</feature>
<proteinExistence type="predicted"/>
<feature type="compositionally biased region" description="Polar residues" evidence="1">
    <location>
        <begin position="445"/>
        <end position="456"/>
    </location>
</feature>
<feature type="compositionally biased region" description="Polar residues" evidence="1">
    <location>
        <begin position="399"/>
        <end position="414"/>
    </location>
</feature>
<organism evidence="2 3">
    <name type="scientific">Skeletonema marinoi</name>
    <dbReference type="NCBI Taxonomy" id="267567"/>
    <lineage>
        <taxon>Eukaryota</taxon>
        <taxon>Sar</taxon>
        <taxon>Stramenopiles</taxon>
        <taxon>Ochrophyta</taxon>
        <taxon>Bacillariophyta</taxon>
        <taxon>Coscinodiscophyceae</taxon>
        <taxon>Thalassiosirophycidae</taxon>
        <taxon>Thalassiosirales</taxon>
        <taxon>Skeletonemataceae</taxon>
        <taxon>Skeletonema</taxon>
        <taxon>Skeletonema marinoi-dohrnii complex</taxon>
    </lineage>
</organism>
<feature type="region of interest" description="Disordered" evidence="1">
    <location>
        <begin position="243"/>
        <end position="281"/>
    </location>
</feature>
<dbReference type="EMBL" id="JATAAI010000001">
    <property type="protein sequence ID" value="KAK1748412.1"/>
    <property type="molecule type" value="Genomic_DNA"/>
</dbReference>
<feature type="compositionally biased region" description="Basic and acidic residues" evidence="1">
    <location>
        <begin position="359"/>
        <end position="370"/>
    </location>
</feature>